<dbReference type="EMBL" id="GBXM01038435">
    <property type="protein sequence ID" value="JAH70142.1"/>
    <property type="molecule type" value="Transcribed_RNA"/>
</dbReference>
<name>A0A0E9UWE2_ANGAN</name>
<reference evidence="1" key="2">
    <citation type="journal article" date="2015" name="Fish Shellfish Immunol.">
        <title>Early steps in the European eel (Anguilla anguilla)-Vibrio vulnificus interaction in the gills: Role of the RtxA13 toxin.</title>
        <authorList>
            <person name="Callol A."/>
            <person name="Pajuelo D."/>
            <person name="Ebbesson L."/>
            <person name="Teles M."/>
            <person name="MacKenzie S."/>
            <person name="Amaro C."/>
        </authorList>
    </citation>
    <scope>NUCLEOTIDE SEQUENCE</scope>
</reference>
<protein>
    <submittedName>
        <fullName evidence="1">Uncharacterized protein</fullName>
    </submittedName>
</protein>
<dbReference type="AlphaFoldDB" id="A0A0E9UWE2"/>
<reference evidence="1" key="1">
    <citation type="submission" date="2014-11" db="EMBL/GenBank/DDBJ databases">
        <authorList>
            <person name="Amaro Gonzalez C."/>
        </authorList>
    </citation>
    <scope>NUCLEOTIDE SEQUENCE</scope>
</reference>
<proteinExistence type="predicted"/>
<accession>A0A0E9UWE2</accession>
<sequence length="27" mass="2878">MQAGSLWVLSSPPQLQVTLSDAISMMS</sequence>
<evidence type="ECO:0000313" key="1">
    <source>
        <dbReference type="EMBL" id="JAH70142.1"/>
    </source>
</evidence>
<organism evidence="1">
    <name type="scientific">Anguilla anguilla</name>
    <name type="common">European freshwater eel</name>
    <name type="synonym">Muraena anguilla</name>
    <dbReference type="NCBI Taxonomy" id="7936"/>
    <lineage>
        <taxon>Eukaryota</taxon>
        <taxon>Metazoa</taxon>
        <taxon>Chordata</taxon>
        <taxon>Craniata</taxon>
        <taxon>Vertebrata</taxon>
        <taxon>Euteleostomi</taxon>
        <taxon>Actinopterygii</taxon>
        <taxon>Neopterygii</taxon>
        <taxon>Teleostei</taxon>
        <taxon>Anguilliformes</taxon>
        <taxon>Anguillidae</taxon>
        <taxon>Anguilla</taxon>
    </lineage>
</organism>